<accession>A0A699HP64</accession>
<gene>
    <name evidence="3" type="ORF">Tci_392839</name>
</gene>
<evidence type="ECO:0000256" key="1">
    <source>
        <dbReference type="SAM" id="MobiDB-lite"/>
    </source>
</evidence>
<reference evidence="3" key="1">
    <citation type="journal article" date="2019" name="Sci. Rep.">
        <title>Draft genome of Tanacetum cinerariifolium, the natural source of mosquito coil.</title>
        <authorList>
            <person name="Yamashiro T."/>
            <person name="Shiraishi A."/>
            <person name="Satake H."/>
            <person name="Nakayama K."/>
        </authorList>
    </citation>
    <scope>NUCLEOTIDE SEQUENCE</scope>
</reference>
<evidence type="ECO:0000259" key="2">
    <source>
        <dbReference type="Pfam" id="PF17921"/>
    </source>
</evidence>
<sequence>MARVLGIINAVIGVKLFGRAVSRDAYFISGLVMRRAVNAVDLMGLLSQPVHMEEADLFFDKGLLGSIENMVVCGEPFFGDLQWRLASLPIQFTSLGFEEVPNREGSITERNTEGNRPSKAGVEKNGRHEMNLPLLWQPTWEGTKMANLNSKEFKKIIIKAPQYKLIIDSLYKKSFYTPWFRCIALPKTDGVIKEIHNGSCGFSTELRLMVVRIINQGYYWPSMHRDVSRIIQNCKKCKDQFAVKKIEEIEAIAAGNAWPFSYWGVSILGPLPMALRGLKFLAISIEHTTKWIEAKPLTTVNARHVERF</sequence>
<dbReference type="PANTHER" id="PTHR47266">
    <property type="entry name" value="ENDONUCLEASE-RELATED"/>
    <property type="match status" value="1"/>
</dbReference>
<dbReference type="Pfam" id="PF17921">
    <property type="entry name" value="Integrase_H2C2"/>
    <property type="match status" value="1"/>
</dbReference>
<dbReference type="EMBL" id="BKCJ010160042">
    <property type="protein sequence ID" value="GEY20865.1"/>
    <property type="molecule type" value="Genomic_DNA"/>
</dbReference>
<feature type="compositionally biased region" description="Basic and acidic residues" evidence="1">
    <location>
        <begin position="103"/>
        <end position="113"/>
    </location>
</feature>
<proteinExistence type="predicted"/>
<dbReference type="InterPro" id="IPR052160">
    <property type="entry name" value="Gypsy_RT_Integrase-like"/>
</dbReference>
<feature type="region of interest" description="Disordered" evidence="1">
    <location>
        <begin position="103"/>
        <end position="123"/>
    </location>
</feature>
<feature type="domain" description="Integrase zinc-binding" evidence="2">
    <location>
        <begin position="210"/>
        <end position="238"/>
    </location>
</feature>
<organism evidence="3">
    <name type="scientific">Tanacetum cinerariifolium</name>
    <name type="common">Dalmatian daisy</name>
    <name type="synonym">Chrysanthemum cinerariifolium</name>
    <dbReference type="NCBI Taxonomy" id="118510"/>
    <lineage>
        <taxon>Eukaryota</taxon>
        <taxon>Viridiplantae</taxon>
        <taxon>Streptophyta</taxon>
        <taxon>Embryophyta</taxon>
        <taxon>Tracheophyta</taxon>
        <taxon>Spermatophyta</taxon>
        <taxon>Magnoliopsida</taxon>
        <taxon>eudicotyledons</taxon>
        <taxon>Gunneridae</taxon>
        <taxon>Pentapetalae</taxon>
        <taxon>asterids</taxon>
        <taxon>campanulids</taxon>
        <taxon>Asterales</taxon>
        <taxon>Asteraceae</taxon>
        <taxon>Asteroideae</taxon>
        <taxon>Anthemideae</taxon>
        <taxon>Anthemidinae</taxon>
        <taxon>Tanacetum</taxon>
    </lineage>
</organism>
<dbReference type="Gene3D" id="1.10.340.70">
    <property type="match status" value="1"/>
</dbReference>
<name>A0A699HP64_TANCI</name>
<comment type="caution">
    <text evidence="3">The sequence shown here is derived from an EMBL/GenBank/DDBJ whole genome shotgun (WGS) entry which is preliminary data.</text>
</comment>
<evidence type="ECO:0000313" key="3">
    <source>
        <dbReference type="EMBL" id="GEY20865.1"/>
    </source>
</evidence>
<dbReference type="InterPro" id="IPR041588">
    <property type="entry name" value="Integrase_H2C2"/>
</dbReference>
<dbReference type="AlphaFoldDB" id="A0A699HP64"/>
<protein>
    <submittedName>
        <fullName evidence="3">Gypsy retrotransposon integrase-like protein 1</fullName>
    </submittedName>
</protein>